<keyword evidence="2" id="KW-1185">Reference proteome</keyword>
<organism evidence="1 2">
    <name type="scientific">Pneumocystis oryctolagi</name>
    <dbReference type="NCBI Taxonomy" id="42067"/>
    <lineage>
        <taxon>Eukaryota</taxon>
        <taxon>Fungi</taxon>
        <taxon>Dikarya</taxon>
        <taxon>Ascomycota</taxon>
        <taxon>Taphrinomycotina</taxon>
        <taxon>Pneumocystomycetes</taxon>
        <taxon>Pneumocystaceae</taxon>
        <taxon>Pneumocystis</taxon>
    </lineage>
</organism>
<comment type="caution">
    <text evidence="1">The sequence shown here is derived from an EMBL/GenBank/DDBJ whole genome shotgun (WGS) entry which is preliminary data.</text>
</comment>
<sequence length="76" mass="8874">MNQVSDATNDEVYNFTQSEKSILLELQYILKTCEQIQENLKKAIYLTDETKGEFHHKQALAIESMKIWEKIGKEVP</sequence>
<accession>A0ACB7CG11</accession>
<evidence type="ECO:0000313" key="1">
    <source>
        <dbReference type="EMBL" id="KAG4306500.1"/>
    </source>
</evidence>
<proteinExistence type="predicted"/>
<name>A0ACB7CG11_9ASCO</name>
<protein>
    <submittedName>
        <fullName evidence="1">Uncharacterized protein</fullName>
    </submittedName>
</protein>
<evidence type="ECO:0000313" key="2">
    <source>
        <dbReference type="Proteomes" id="UP000768646"/>
    </source>
</evidence>
<gene>
    <name evidence="1" type="ORF">PORY_000488</name>
</gene>
<dbReference type="EMBL" id="JABTEG010000001">
    <property type="protein sequence ID" value="KAG4306500.1"/>
    <property type="molecule type" value="Genomic_DNA"/>
</dbReference>
<dbReference type="Proteomes" id="UP000768646">
    <property type="component" value="Unassembled WGS sequence"/>
</dbReference>
<reference evidence="1 2" key="1">
    <citation type="journal article" date="2021" name="Commun. Biol.">
        <title>Genomic insights into the host specific adaptation of the Pneumocystis genus.</title>
        <authorList>
            <person name="Cisse O.H."/>
            <person name="Ma L."/>
            <person name="Dekker J.P."/>
            <person name="Khil P.P."/>
            <person name="Youn J.-H."/>
            <person name="Brenchley J.M."/>
            <person name="Blair R."/>
            <person name="Pahar B."/>
            <person name="Chabe M."/>
            <person name="Van Rompay K.K.A."/>
            <person name="Keesler R."/>
            <person name="Sukura A."/>
            <person name="Hirsch V."/>
            <person name="Kutty G."/>
            <person name="Liu Y."/>
            <person name="Peng L."/>
            <person name="Chen J."/>
            <person name="Song J."/>
            <person name="Weissenbacher-Lang C."/>
            <person name="Xu J."/>
            <person name="Upham N.S."/>
            <person name="Stajich J.E."/>
            <person name="Cuomo C.A."/>
            <person name="Cushion M.T."/>
            <person name="Kovacs J.A."/>
        </authorList>
    </citation>
    <scope>NUCLEOTIDE SEQUENCE [LARGE SCALE GENOMIC DNA]</scope>
    <source>
        <strain evidence="1 2">RABM</strain>
    </source>
</reference>